<dbReference type="EMBL" id="CAMPGE010011369">
    <property type="protein sequence ID" value="CAI2370204.1"/>
    <property type="molecule type" value="Genomic_DNA"/>
</dbReference>
<keyword evidence="4" id="KW-0175">Coiled coil</keyword>
<evidence type="ECO:0000256" key="1">
    <source>
        <dbReference type="ARBA" id="ARBA00004123"/>
    </source>
</evidence>
<dbReference type="AlphaFoldDB" id="A0AAD1US07"/>
<feature type="region of interest" description="Disordered" evidence="6">
    <location>
        <begin position="367"/>
        <end position="414"/>
    </location>
</feature>
<evidence type="ECO:0000256" key="4">
    <source>
        <dbReference type="ARBA" id="ARBA00023054"/>
    </source>
</evidence>
<dbReference type="PANTHER" id="PTHR14978">
    <property type="entry name" value="BETA-CATENIN-LIKE PROTEIN 1 NUCLEAR ASSOCIATED PROTEIN"/>
    <property type="match status" value="1"/>
</dbReference>
<protein>
    <recommendedName>
        <fullName evidence="7">Beta-catenin-like protein 1 N-terminal domain-containing protein</fullName>
    </recommendedName>
</protein>
<feature type="compositionally biased region" description="Basic and acidic residues" evidence="6">
    <location>
        <begin position="401"/>
        <end position="414"/>
    </location>
</feature>
<evidence type="ECO:0000256" key="5">
    <source>
        <dbReference type="ARBA" id="ARBA00023242"/>
    </source>
</evidence>
<feature type="compositionally biased region" description="Polar residues" evidence="6">
    <location>
        <begin position="370"/>
        <end position="387"/>
    </location>
</feature>
<accession>A0AAD1US07</accession>
<keyword evidence="2" id="KW-0597">Phosphoprotein</keyword>
<evidence type="ECO:0000256" key="3">
    <source>
        <dbReference type="ARBA" id="ARBA00022737"/>
    </source>
</evidence>
<sequence>MSADQDPIIRDEEEDRQYAQESFEDDEDYEYPTDNPATSQPQNLPDSLPENPIDQMSMVKNMTTEQLNEMLAKIRKEGNLQPQDSTTQDEMVKDLEEEGTERIEEQHPNGERLIDPVPETKELDMKMGRILMQIAEYRTKPIESETEYEEAADLFLELNTILLEPEGKQIFELHKGLELMMILYRKQRNLRSFIIKSLNFALEQRAKLCSKFIEMSGLPVLFSFFMRKDSQKKKKKAYVYKQDQDEIEEDEQSCISLISNLLRITKGVEFDRVFYKFKENKFEKIDRLIELHKYYTNKVRTTPEEEEDDGYFTLQIIDFVIIFLINLKDFDIEDHFKLLLEMHGINKIDIQKVSMAYTKTFGLEEKGQSDAMNQQQEDQFRSVSVNPSESESEETIGNKRIKLDEHTLNTDNLK</sequence>
<evidence type="ECO:0000256" key="6">
    <source>
        <dbReference type="SAM" id="MobiDB-lite"/>
    </source>
</evidence>
<keyword evidence="5" id="KW-0539">Nucleus</keyword>
<reference evidence="8" key="1">
    <citation type="submission" date="2023-07" db="EMBL/GenBank/DDBJ databases">
        <authorList>
            <consortium name="AG Swart"/>
            <person name="Singh M."/>
            <person name="Singh A."/>
            <person name="Seah K."/>
            <person name="Emmerich C."/>
        </authorList>
    </citation>
    <scope>NUCLEOTIDE SEQUENCE</scope>
    <source>
        <strain evidence="8">DP1</strain>
    </source>
</reference>
<dbReference type="InterPro" id="IPR013180">
    <property type="entry name" value="CTNNBL1_N"/>
</dbReference>
<keyword evidence="9" id="KW-1185">Reference proteome</keyword>
<evidence type="ECO:0000259" key="7">
    <source>
        <dbReference type="Pfam" id="PF08216"/>
    </source>
</evidence>
<comment type="caution">
    <text evidence="8">The sequence shown here is derived from an EMBL/GenBank/DDBJ whole genome shotgun (WGS) entry which is preliminary data.</text>
</comment>
<dbReference type="Proteomes" id="UP001295684">
    <property type="component" value="Unassembled WGS sequence"/>
</dbReference>
<evidence type="ECO:0000256" key="2">
    <source>
        <dbReference type="ARBA" id="ARBA00022553"/>
    </source>
</evidence>
<feature type="region of interest" description="Disordered" evidence="6">
    <location>
        <begin position="1"/>
        <end position="54"/>
    </location>
</feature>
<dbReference type="PANTHER" id="PTHR14978:SF0">
    <property type="entry name" value="BETA-CATENIN-LIKE PROTEIN 1"/>
    <property type="match status" value="1"/>
</dbReference>
<dbReference type="Pfam" id="PF08216">
    <property type="entry name" value="CTNNBL"/>
    <property type="match status" value="1"/>
</dbReference>
<dbReference type="GO" id="GO:0005681">
    <property type="term" value="C:spliceosomal complex"/>
    <property type="evidence" value="ECO:0007669"/>
    <property type="project" value="TreeGrafter"/>
</dbReference>
<feature type="domain" description="Beta-catenin-like protein 1 N-terminal" evidence="7">
    <location>
        <begin position="127"/>
        <end position="352"/>
    </location>
</feature>
<gene>
    <name evidence="8" type="ORF">ECRASSUSDP1_LOCUS11512</name>
</gene>
<dbReference type="Gene3D" id="1.25.10.10">
    <property type="entry name" value="Leucine-rich Repeat Variant"/>
    <property type="match status" value="1"/>
</dbReference>
<dbReference type="InterPro" id="IPR011989">
    <property type="entry name" value="ARM-like"/>
</dbReference>
<name>A0AAD1US07_EUPCR</name>
<feature type="compositionally biased region" description="Polar residues" evidence="6">
    <location>
        <begin position="35"/>
        <end position="45"/>
    </location>
</feature>
<dbReference type="InterPro" id="IPR039678">
    <property type="entry name" value="CTNNBL1"/>
</dbReference>
<proteinExistence type="predicted"/>
<evidence type="ECO:0000313" key="8">
    <source>
        <dbReference type="EMBL" id="CAI2370204.1"/>
    </source>
</evidence>
<comment type="subcellular location">
    <subcellularLocation>
        <location evidence="1">Nucleus</location>
    </subcellularLocation>
</comment>
<keyword evidence="3" id="KW-0677">Repeat</keyword>
<evidence type="ECO:0000313" key="9">
    <source>
        <dbReference type="Proteomes" id="UP001295684"/>
    </source>
</evidence>
<feature type="compositionally biased region" description="Acidic residues" evidence="6">
    <location>
        <begin position="22"/>
        <end position="31"/>
    </location>
</feature>
<organism evidence="8 9">
    <name type="scientific">Euplotes crassus</name>
    <dbReference type="NCBI Taxonomy" id="5936"/>
    <lineage>
        <taxon>Eukaryota</taxon>
        <taxon>Sar</taxon>
        <taxon>Alveolata</taxon>
        <taxon>Ciliophora</taxon>
        <taxon>Intramacronucleata</taxon>
        <taxon>Spirotrichea</taxon>
        <taxon>Hypotrichia</taxon>
        <taxon>Euplotida</taxon>
        <taxon>Euplotidae</taxon>
        <taxon>Moneuplotes</taxon>
    </lineage>
</organism>